<evidence type="ECO:0000259" key="6">
    <source>
        <dbReference type="Pfam" id="PF03372"/>
    </source>
</evidence>
<evidence type="ECO:0000313" key="8">
    <source>
        <dbReference type="Proteomes" id="UP001165190"/>
    </source>
</evidence>
<keyword evidence="2 5" id="KW-0479">Metal-binding</keyword>
<dbReference type="GO" id="GO:0008311">
    <property type="term" value="F:double-stranded DNA 3'-5' DNA exonuclease activity"/>
    <property type="evidence" value="ECO:0007669"/>
    <property type="project" value="TreeGrafter"/>
</dbReference>
<dbReference type="Proteomes" id="UP001165190">
    <property type="component" value="Unassembled WGS sequence"/>
</dbReference>
<keyword evidence="3" id="KW-0378">Hydrolase</keyword>
<dbReference type="InterPro" id="IPR005135">
    <property type="entry name" value="Endo/exonuclease/phosphatase"/>
</dbReference>
<evidence type="ECO:0000256" key="3">
    <source>
        <dbReference type="ARBA" id="ARBA00022801"/>
    </source>
</evidence>
<name>A0A9W7LV42_HIBTR</name>
<keyword evidence="4 5" id="KW-0460">Magnesium</keyword>
<comment type="caution">
    <text evidence="7">The sequence shown here is derived from an EMBL/GenBank/DDBJ whole genome shotgun (WGS) entry which is preliminary data.</text>
</comment>
<dbReference type="PANTHER" id="PTHR22748">
    <property type="entry name" value="AP ENDONUCLEASE"/>
    <property type="match status" value="1"/>
</dbReference>
<comment type="cofactor">
    <cofactor evidence="5">
        <name>Mg(2+)</name>
        <dbReference type="ChEBI" id="CHEBI:18420"/>
    </cofactor>
    <cofactor evidence="5">
        <name>Mn(2+)</name>
        <dbReference type="ChEBI" id="CHEBI:29035"/>
    </cofactor>
    <text evidence="5">Probably binds two magnesium or manganese ions per subunit.</text>
</comment>
<protein>
    <recommendedName>
        <fullName evidence="6">Endonuclease/exonuclease/phosphatase domain-containing protein</fullName>
    </recommendedName>
</protein>
<dbReference type="InterPro" id="IPR036691">
    <property type="entry name" value="Endo/exonu/phosph_ase_sf"/>
</dbReference>
<dbReference type="EMBL" id="BSYR01000013">
    <property type="protein sequence ID" value="GMI76986.1"/>
    <property type="molecule type" value="Genomic_DNA"/>
</dbReference>
<organism evidence="7 8">
    <name type="scientific">Hibiscus trionum</name>
    <name type="common">Flower of an hour</name>
    <dbReference type="NCBI Taxonomy" id="183268"/>
    <lineage>
        <taxon>Eukaryota</taxon>
        <taxon>Viridiplantae</taxon>
        <taxon>Streptophyta</taxon>
        <taxon>Embryophyta</taxon>
        <taxon>Tracheophyta</taxon>
        <taxon>Spermatophyta</taxon>
        <taxon>Magnoliopsida</taxon>
        <taxon>eudicotyledons</taxon>
        <taxon>Gunneridae</taxon>
        <taxon>Pentapetalae</taxon>
        <taxon>rosids</taxon>
        <taxon>malvids</taxon>
        <taxon>Malvales</taxon>
        <taxon>Malvaceae</taxon>
        <taxon>Malvoideae</taxon>
        <taxon>Hibiscus</taxon>
    </lineage>
</organism>
<feature type="binding site" evidence="5">
    <location>
        <position position="7"/>
    </location>
    <ligand>
        <name>Mg(2+)</name>
        <dbReference type="ChEBI" id="CHEBI:18420"/>
        <label>1</label>
    </ligand>
</feature>
<dbReference type="PANTHER" id="PTHR22748:SF11">
    <property type="entry name" value="OS07G0184032 PROTEIN"/>
    <property type="match status" value="1"/>
</dbReference>
<sequence>MRILTWNIRGMNSDNKTTTIRTLVRQQRIKILFLQETKMEWISESTIRKIWYDDEYCFTVSPSTGRSGGLLFIWDKSDFQLDKSMVTSRFIYLRGKWSNTEWKVALINIYFPNDLSEQALLWKELIDLKNVDEIVDEMTLILDCYKGELPFIYLGLPVGVDTRSQEIWEPLLKQFRVKFAG</sequence>
<evidence type="ECO:0000256" key="2">
    <source>
        <dbReference type="ARBA" id="ARBA00022723"/>
    </source>
</evidence>
<keyword evidence="5" id="KW-0464">Manganese</keyword>
<comment type="similarity">
    <text evidence="1">Belongs to the DNA repair enzymes AP/ExoA family.</text>
</comment>
<dbReference type="Gene3D" id="3.60.10.10">
    <property type="entry name" value="Endonuclease/exonuclease/phosphatase"/>
    <property type="match status" value="1"/>
</dbReference>
<dbReference type="GO" id="GO:0005634">
    <property type="term" value="C:nucleus"/>
    <property type="evidence" value="ECO:0007669"/>
    <property type="project" value="TreeGrafter"/>
</dbReference>
<reference evidence="7" key="1">
    <citation type="submission" date="2023-05" db="EMBL/GenBank/DDBJ databases">
        <title>Genome and transcriptome analyses reveal genes involved in the formation of fine ridges on petal epidermal cells in Hibiscus trionum.</title>
        <authorList>
            <person name="Koshimizu S."/>
            <person name="Masuda S."/>
            <person name="Ishii T."/>
            <person name="Shirasu K."/>
            <person name="Hoshino A."/>
            <person name="Arita M."/>
        </authorList>
    </citation>
    <scope>NUCLEOTIDE SEQUENCE</scope>
    <source>
        <strain evidence="7">Hamamatsu line</strain>
    </source>
</reference>
<evidence type="ECO:0000256" key="5">
    <source>
        <dbReference type="PIRSR" id="PIRSR604808-2"/>
    </source>
</evidence>
<dbReference type="AlphaFoldDB" id="A0A9W7LV42"/>
<gene>
    <name evidence="7" type="ORF">HRI_001367900</name>
</gene>
<feature type="domain" description="Endonuclease/exonuclease/phosphatase" evidence="6">
    <location>
        <begin position="4"/>
        <end position="72"/>
    </location>
</feature>
<dbReference type="SUPFAM" id="SSF56219">
    <property type="entry name" value="DNase I-like"/>
    <property type="match status" value="1"/>
</dbReference>
<dbReference type="InterPro" id="IPR004808">
    <property type="entry name" value="AP_endonuc_1"/>
</dbReference>
<dbReference type="GO" id="GO:0008081">
    <property type="term" value="F:phosphoric diester hydrolase activity"/>
    <property type="evidence" value="ECO:0007669"/>
    <property type="project" value="TreeGrafter"/>
</dbReference>
<dbReference type="GO" id="GO:0046872">
    <property type="term" value="F:metal ion binding"/>
    <property type="evidence" value="ECO:0007669"/>
    <property type="project" value="UniProtKB-KW"/>
</dbReference>
<dbReference type="GO" id="GO:0003906">
    <property type="term" value="F:DNA-(apurinic or apyrimidinic site) endonuclease activity"/>
    <property type="evidence" value="ECO:0007669"/>
    <property type="project" value="TreeGrafter"/>
</dbReference>
<dbReference type="GO" id="GO:0006284">
    <property type="term" value="P:base-excision repair"/>
    <property type="evidence" value="ECO:0007669"/>
    <property type="project" value="TreeGrafter"/>
</dbReference>
<accession>A0A9W7LV42</accession>
<evidence type="ECO:0000256" key="1">
    <source>
        <dbReference type="ARBA" id="ARBA00007092"/>
    </source>
</evidence>
<evidence type="ECO:0000256" key="4">
    <source>
        <dbReference type="ARBA" id="ARBA00022842"/>
    </source>
</evidence>
<dbReference type="Pfam" id="PF03372">
    <property type="entry name" value="Exo_endo_phos"/>
    <property type="match status" value="1"/>
</dbReference>
<feature type="binding site" evidence="5">
    <location>
        <position position="36"/>
    </location>
    <ligand>
        <name>Mg(2+)</name>
        <dbReference type="ChEBI" id="CHEBI:18420"/>
        <label>1</label>
    </ligand>
</feature>
<evidence type="ECO:0000313" key="7">
    <source>
        <dbReference type="EMBL" id="GMI76986.1"/>
    </source>
</evidence>
<dbReference type="OrthoDB" id="1881450at2759"/>
<proteinExistence type="inferred from homology"/>
<keyword evidence="8" id="KW-1185">Reference proteome</keyword>